<evidence type="ECO:0000313" key="3">
    <source>
        <dbReference type="Proteomes" id="UP000199118"/>
    </source>
</evidence>
<dbReference type="OrthoDB" id="9763456at2"/>
<dbReference type="Pfam" id="PF07287">
    <property type="entry name" value="AtuA"/>
    <property type="match status" value="1"/>
</dbReference>
<dbReference type="RefSeq" id="WP_092681989.1">
    <property type="nucleotide sequence ID" value="NZ_FNMZ01000003.1"/>
</dbReference>
<dbReference type="InterPro" id="IPR010839">
    <property type="entry name" value="AtuA_N"/>
</dbReference>
<keyword evidence="3" id="KW-1185">Reference proteome</keyword>
<accession>A0A1H2ZIW9</accession>
<proteinExistence type="predicted"/>
<dbReference type="AlphaFoldDB" id="A0A1H2ZIW9"/>
<reference evidence="2 3" key="1">
    <citation type="submission" date="2016-10" db="EMBL/GenBank/DDBJ databases">
        <authorList>
            <person name="de Groot N.N."/>
        </authorList>
    </citation>
    <scope>NUCLEOTIDE SEQUENCE [LARGE SCALE GENOMIC DNA]</scope>
    <source>
        <strain evidence="2 3">DSM 17890</strain>
    </source>
</reference>
<feature type="domain" description="Acyclic terpene utilisation N-terminal" evidence="1">
    <location>
        <begin position="12"/>
        <end position="454"/>
    </location>
</feature>
<evidence type="ECO:0000259" key="1">
    <source>
        <dbReference type="Pfam" id="PF07287"/>
    </source>
</evidence>
<protein>
    <recommendedName>
        <fullName evidence="1">Acyclic terpene utilisation N-terminal domain-containing protein</fullName>
    </recommendedName>
</protein>
<gene>
    <name evidence="2" type="ORF">SAMN05444336_103508</name>
</gene>
<dbReference type="PANTHER" id="PTHR47472:SF1">
    <property type="entry name" value="DUF1446-DOMAIN-CONTAINING PROTEIN"/>
    <property type="match status" value="1"/>
</dbReference>
<dbReference type="EMBL" id="FNMZ01000003">
    <property type="protein sequence ID" value="SDX16714.1"/>
    <property type="molecule type" value="Genomic_DNA"/>
</dbReference>
<dbReference type="STRING" id="356660.SAMN05444336_103508"/>
<dbReference type="PANTHER" id="PTHR47472">
    <property type="entry name" value="PROPIONYL-COA CARBOXYLASE"/>
    <property type="match status" value="1"/>
</dbReference>
<dbReference type="Proteomes" id="UP000199118">
    <property type="component" value="Unassembled WGS sequence"/>
</dbReference>
<evidence type="ECO:0000313" key="2">
    <source>
        <dbReference type="EMBL" id="SDX16714.1"/>
    </source>
</evidence>
<sequence length="458" mass="47363">MAQDATAHARTIRIGCGAGFSGDRVDPAEDLARRGALDYLFFECLAERTLAAAHVGMAEGRPGHDPHLSRRLTPVLAPCREAGTRILTNMGSADPMAGGEAAAEIARGLGLQGLRIAVVTGDDVAALLTPDMKLMDAEGTLGEVGLPMIGANAYLGAAPLVDGLAEGADLVITGRIADPALALAPLIHEFGWGDADWSRLGAGTLVGHLLECASQITGGYFADPGRKDVAGMAWLGYPLAEVGADGAAVITKLPDTGGLVDRRTVLEQMLYEVHDPAAYLTPDVTADFSGVAITQAGTDRVSVHGASGHARPEGLKVTVGFAGGFLGEGEISYAGPGAAARARLAGEVIRTRMVELHGCQDPIRVDLLGLGALLTPTEGAAAPDPDWEALAPEVRLRVAVRSRSRELAETLAREVEALWCAGPAGGGGARGRVTQSVVTRSVLIDRARVRPQVKVITA</sequence>
<organism evidence="2 3">
    <name type="scientific">Albimonas donghaensis</name>
    <dbReference type="NCBI Taxonomy" id="356660"/>
    <lineage>
        <taxon>Bacteria</taxon>
        <taxon>Pseudomonadati</taxon>
        <taxon>Pseudomonadota</taxon>
        <taxon>Alphaproteobacteria</taxon>
        <taxon>Rhodobacterales</taxon>
        <taxon>Paracoccaceae</taxon>
        <taxon>Albimonas</taxon>
    </lineage>
</organism>
<name>A0A1H2ZIW9_9RHOB</name>